<organism evidence="1 2">
    <name type="scientific">Dreissena polymorpha</name>
    <name type="common">Zebra mussel</name>
    <name type="synonym">Mytilus polymorpha</name>
    <dbReference type="NCBI Taxonomy" id="45954"/>
    <lineage>
        <taxon>Eukaryota</taxon>
        <taxon>Metazoa</taxon>
        <taxon>Spiralia</taxon>
        <taxon>Lophotrochozoa</taxon>
        <taxon>Mollusca</taxon>
        <taxon>Bivalvia</taxon>
        <taxon>Autobranchia</taxon>
        <taxon>Heteroconchia</taxon>
        <taxon>Euheterodonta</taxon>
        <taxon>Imparidentia</taxon>
        <taxon>Neoheterodontei</taxon>
        <taxon>Myida</taxon>
        <taxon>Dreissenoidea</taxon>
        <taxon>Dreissenidae</taxon>
        <taxon>Dreissena</taxon>
    </lineage>
</organism>
<sequence>MDGFALILLAGAVEHVDRLFDRQLFRKSRRLRSPLAVTDLTSWRRYRRFEVAMMPMTISWIFDVLFSARMR</sequence>
<keyword evidence="2" id="KW-1185">Reference proteome</keyword>
<protein>
    <submittedName>
        <fullName evidence="1">Uncharacterized protein</fullName>
    </submittedName>
</protein>
<comment type="caution">
    <text evidence="1">The sequence shown here is derived from an EMBL/GenBank/DDBJ whole genome shotgun (WGS) entry which is preliminary data.</text>
</comment>
<accession>A0A9D4IK64</accession>
<proteinExistence type="predicted"/>
<reference evidence="1" key="1">
    <citation type="journal article" date="2019" name="bioRxiv">
        <title>The Genome of the Zebra Mussel, Dreissena polymorpha: A Resource for Invasive Species Research.</title>
        <authorList>
            <person name="McCartney M.A."/>
            <person name="Auch B."/>
            <person name="Kono T."/>
            <person name="Mallez S."/>
            <person name="Zhang Y."/>
            <person name="Obille A."/>
            <person name="Becker A."/>
            <person name="Abrahante J.E."/>
            <person name="Garbe J."/>
            <person name="Badalamenti J.P."/>
            <person name="Herman A."/>
            <person name="Mangelson H."/>
            <person name="Liachko I."/>
            <person name="Sullivan S."/>
            <person name="Sone E.D."/>
            <person name="Koren S."/>
            <person name="Silverstein K.A.T."/>
            <person name="Beckman K.B."/>
            <person name="Gohl D.M."/>
        </authorList>
    </citation>
    <scope>NUCLEOTIDE SEQUENCE</scope>
    <source>
        <strain evidence="1">Duluth1</strain>
        <tissue evidence="1">Whole animal</tissue>
    </source>
</reference>
<dbReference type="Proteomes" id="UP000828390">
    <property type="component" value="Unassembled WGS sequence"/>
</dbReference>
<reference evidence="1" key="2">
    <citation type="submission" date="2020-11" db="EMBL/GenBank/DDBJ databases">
        <authorList>
            <person name="McCartney M.A."/>
            <person name="Auch B."/>
            <person name="Kono T."/>
            <person name="Mallez S."/>
            <person name="Becker A."/>
            <person name="Gohl D.M."/>
            <person name="Silverstein K.A.T."/>
            <person name="Koren S."/>
            <person name="Bechman K.B."/>
            <person name="Herman A."/>
            <person name="Abrahante J.E."/>
            <person name="Garbe J."/>
        </authorList>
    </citation>
    <scope>NUCLEOTIDE SEQUENCE</scope>
    <source>
        <strain evidence="1">Duluth1</strain>
        <tissue evidence="1">Whole animal</tissue>
    </source>
</reference>
<name>A0A9D4IK64_DREPO</name>
<dbReference type="AlphaFoldDB" id="A0A9D4IK64"/>
<gene>
    <name evidence="1" type="ORF">DPMN_180111</name>
</gene>
<evidence type="ECO:0000313" key="2">
    <source>
        <dbReference type="Proteomes" id="UP000828390"/>
    </source>
</evidence>
<dbReference type="EMBL" id="JAIWYP010000009">
    <property type="protein sequence ID" value="KAH3778641.1"/>
    <property type="molecule type" value="Genomic_DNA"/>
</dbReference>
<evidence type="ECO:0000313" key="1">
    <source>
        <dbReference type="EMBL" id="KAH3778641.1"/>
    </source>
</evidence>